<dbReference type="Pfam" id="PF04630">
    <property type="entry name" value="Phage_TTP_1"/>
    <property type="match status" value="1"/>
</dbReference>
<dbReference type="EMBL" id="WEZT01000002">
    <property type="protein sequence ID" value="MYV04448.1"/>
    <property type="molecule type" value="Genomic_DNA"/>
</dbReference>
<evidence type="ECO:0000313" key="2">
    <source>
        <dbReference type="Proteomes" id="UP000480570"/>
    </source>
</evidence>
<name>A0A7C9MP36_9LACO</name>
<proteinExistence type="predicted"/>
<organism evidence="1 2">
    <name type="scientific">Furfurilactobacillus rossiae</name>
    <dbReference type="NCBI Taxonomy" id="231049"/>
    <lineage>
        <taxon>Bacteria</taxon>
        <taxon>Bacillati</taxon>
        <taxon>Bacillota</taxon>
        <taxon>Bacilli</taxon>
        <taxon>Lactobacillales</taxon>
        <taxon>Lactobacillaceae</taxon>
        <taxon>Furfurilactobacillus</taxon>
    </lineage>
</organism>
<sequence>MATVGLHLLTLGLVDNDGNIIADADKGLSASGIYQVTSAQLGTKSAEITNLGKAGALIYGNDGAVDQLKSVATPSVALDFNNLPFDITQKLLGRVSDGKGGYVPGAVPNVALMINTRTIGYAHNIYWGFAKGNVIQTGAKIDTNTQDEVRQDDPLTYQSFSVDKWDGQAVKVYYDGDTGFDNSAMLADIFGGYTAPANGSSTTPAPAGH</sequence>
<protein>
    <submittedName>
        <fullName evidence="1">Phage tail protein</fullName>
    </submittedName>
</protein>
<dbReference type="Proteomes" id="UP000480570">
    <property type="component" value="Unassembled WGS sequence"/>
</dbReference>
<comment type="caution">
    <text evidence="1">The sequence shown here is derived from an EMBL/GenBank/DDBJ whole genome shotgun (WGS) entry which is preliminary data.</text>
</comment>
<dbReference type="InterPro" id="IPR006724">
    <property type="entry name" value="Phage_TTP"/>
</dbReference>
<evidence type="ECO:0000313" key="1">
    <source>
        <dbReference type="EMBL" id="MYV04448.1"/>
    </source>
</evidence>
<reference evidence="1 2" key="1">
    <citation type="journal article" date="2019" name="Appl. Environ. Microbiol.">
        <title>Genetic determinants of hydroxycinnamic acid metabolism in heterofermentative lactobacilli.</title>
        <authorList>
            <person name="Gaur G."/>
            <person name="Oh J.H."/>
            <person name="Filannino P."/>
            <person name="Gobbetti M."/>
            <person name="van Pijkeren J.P."/>
            <person name="Ganzle M.G."/>
        </authorList>
    </citation>
    <scope>NUCLEOTIDE SEQUENCE [LARGE SCALE GENOMIC DNA]</scope>
    <source>
        <strain evidence="1 2">FUA3583</strain>
    </source>
</reference>
<accession>A0A7C9MP36</accession>
<gene>
    <name evidence="1" type="ORF">GB992_00795</name>
</gene>
<dbReference type="AlphaFoldDB" id="A0A7C9MP36"/>